<dbReference type="EMBL" id="DRND01000070">
    <property type="protein sequence ID" value="HFC46403.1"/>
    <property type="molecule type" value="Genomic_DNA"/>
</dbReference>
<dbReference type="InterPro" id="IPR013785">
    <property type="entry name" value="Aldolase_TIM"/>
</dbReference>
<dbReference type="InterPro" id="IPR011060">
    <property type="entry name" value="RibuloseP-bd_barrel"/>
</dbReference>
<accession>A0A7V2SVD0</accession>
<dbReference type="AlphaFoldDB" id="A0A7V2SVD0"/>
<reference evidence="1" key="1">
    <citation type="journal article" date="2020" name="mSystems">
        <title>Genome- and Community-Level Interaction Insights into Carbon Utilization and Element Cycling Functions of Hydrothermarchaeota in Hydrothermal Sediment.</title>
        <authorList>
            <person name="Zhou Z."/>
            <person name="Liu Y."/>
            <person name="Xu W."/>
            <person name="Pan J."/>
            <person name="Luo Z.H."/>
            <person name="Li M."/>
        </authorList>
    </citation>
    <scope>NUCLEOTIDE SEQUENCE [LARGE SCALE GENOMIC DNA]</scope>
    <source>
        <strain evidence="1">HyVt-503</strain>
    </source>
</reference>
<sequence length="41" mass="4619">MKGNRITKAFERCRERGEAAFIPFVTAGDPDLDTTYDIVLT</sequence>
<comment type="caution">
    <text evidence="1">The sequence shown here is derived from an EMBL/GenBank/DDBJ whole genome shotgun (WGS) entry which is preliminary data.</text>
</comment>
<dbReference type="Proteomes" id="UP000885797">
    <property type="component" value="Unassembled WGS sequence"/>
</dbReference>
<protein>
    <submittedName>
        <fullName evidence="1">Tryptophan synthase subunit alpha</fullName>
    </submittedName>
</protein>
<dbReference type="SUPFAM" id="SSF51366">
    <property type="entry name" value="Ribulose-phoshate binding barrel"/>
    <property type="match status" value="1"/>
</dbReference>
<dbReference type="UniPathway" id="UPA00035">
    <property type="reaction ID" value="UER00044"/>
</dbReference>
<feature type="non-terminal residue" evidence="1">
    <location>
        <position position="41"/>
    </location>
</feature>
<proteinExistence type="predicted"/>
<evidence type="ECO:0000313" key="1">
    <source>
        <dbReference type="EMBL" id="HFC46403.1"/>
    </source>
</evidence>
<name>A0A7V2SVD0_9BACT</name>
<organism evidence="1">
    <name type="scientific">Dissulfuribacter thermophilus</name>
    <dbReference type="NCBI Taxonomy" id="1156395"/>
    <lineage>
        <taxon>Bacteria</taxon>
        <taxon>Pseudomonadati</taxon>
        <taxon>Thermodesulfobacteriota</taxon>
        <taxon>Dissulfuribacteria</taxon>
        <taxon>Dissulfuribacterales</taxon>
        <taxon>Dissulfuribacteraceae</taxon>
        <taxon>Dissulfuribacter</taxon>
    </lineage>
</organism>
<dbReference type="Gene3D" id="3.20.20.70">
    <property type="entry name" value="Aldolase class I"/>
    <property type="match status" value="1"/>
</dbReference>
<dbReference type="GO" id="GO:0004834">
    <property type="term" value="F:tryptophan synthase activity"/>
    <property type="evidence" value="ECO:0007669"/>
    <property type="project" value="UniProtKB-EC"/>
</dbReference>
<gene>
    <name evidence="1" type="ORF">ENJ63_00800</name>
</gene>